<dbReference type="RefSeq" id="WP_074298697.1">
    <property type="nucleotide sequence ID" value="NZ_FSRU01000002.1"/>
</dbReference>
<dbReference type="Proteomes" id="UP000185151">
    <property type="component" value="Unassembled WGS sequence"/>
</dbReference>
<proteinExistence type="predicted"/>
<evidence type="ECO:0000313" key="2">
    <source>
        <dbReference type="EMBL" id="SIO58417.1"/>
    </source>
</evidence>
<dbReference type="InterPro" id="IPR038996">
    <property type="entry name" value="Gp14"/>
</dbReference>
<protein>
    <recommendedName>
        <fullName evidence="4">Minor curlin subunit</fullName>
    </recommendedName>
</protein>
<organism evidence="2 3">
    <name type="scientific">Paraburkholderia phenazinium</name>
    <dbReference type="NCBI Taxonomy" id="60549"/>
    <lineage>
        <taxon>Bacteria</taxon>
        <taxon>Pseudomonadati</taxon>
        <taxon>Pseudomonadota</taxon>
        <taxon>Betaproteobacteria</taxon>
        <taxon>Burkholderiales</taxon>
        <taxon>Burkholderiaceae</taxon>
        <taxon>Paraburkholderia</taxon>
    </lineage>
</organism>
<dbReference type="EMBL" id="FSRU01000002">
    <property type="protein sequence ID" value="SIO58417.1"/>
    <property type="molecule type" value="Genomic_DNA"/>
</dbReference>
<feature type="signal peptide" evidence="1">
    <location>
        <begin position="1"/>
        <end position="18"/>
    </location>
</feature>
<evidence type="ECO:0000313" key="3">
    <source>
        <dbReference type="Proteomes" id="UP000185151"/>
    </source>
</evidence>
<keyword evidence="1" id="KW-0732">Signal</keyword>
<sequence>MGLAVLPAVALAATAVGAGVSAYGAIENGEAQKSAANYQAQVASNNAQIANLNANAAIQTGNTQLQAAQEQASQHQGMIRAVMGAGGIDLNSGSALRNQEGEAEVDQLNEATITSNAARSAWNYRNEGADYTAQSGLETMQGEQAQSAGFMSGFSSMLSGAGQFANTWNKFYPSPTS</sequence>
<reference evidence="2 3" key="1">
    <citation type="submission" date="2016-11" db="EMBL/GenBank/DDBJ databases">
        <authorList>
            <person name="Jaros S."/>
            <person name="Januszkiewicz K."/>
            <person name="Wedrychowicz H."/>
        </authorList>
    </citation>
    <scope>NUCLEOTIDE SEQUENCE [LARGE SCALE GENOMIC DNA]</scope>
    <source>
        <strain evidence="2 3">GAS95</strain>
    </source>
</reference>
<dbReference type="AlphaFoldDB" id="A0A1N6KPX6"/>
<accession>A0A1N6KPX6</accession>
<dbReference type="OrthoDB" id="9156947at2"/>
<keyword evidence="3" id="KW-1185">Reference proteome</keyword>
<gene>
    <name evidence="2" type="ORF">SAMN05444165_4137</name>
</gene>
<evidence type="ECO:0008006" key="4">
    <source>
        <dbReference type="Google" id="ProtNLM"/>
    </source>
</evidence>
<evidence type="ECO:0000256" key="1">
    <source>
        <dbReference type="SAM" id="SignalP"/>
    </source>
</evidence>
<name>A0A1N6KPX6_9BURK</name>
<feature type="chain" id="PRO_5013314827" description="Minor curlin subunit" evidence="1">
    <location>
        <begin position="19"/>
        <end position="177"/>
    </location>
</feature>
<dbReference type="Pfam" id="PF24072">
    <property type="entry name" value="T7_gp14"/>
    <property type="match status" value="1"/>
</dbReference>